<reference evidence="1 2" key="1">
    <citation type="submission" date="2017-08" db="EMBL/GenBank/DDBJ databases">
        <title>Infants hospitalized years apart are colonized by the same room-sourced microbial strains.</title>
        <authorList>
            <person name="Brooks B."/>
            <person name="Olm M.R."/>
            <person name="Firek B.A."/>
            <person name="Baker R."/>
            <person name="Thomas B.C."/>
            <person name="Morowitz M.J."/>
            <person name="Banfield J.F."/>
        </authorList>
    </citation>
    <scope>NUCLEOTIDE SEQUENCE [LARGE SCALE GENOMIC DNA]</scope>
    <source>
        <strain evidence="1">S2_005_002_R2_34</strain>
    </source>
</reference>
<dbReference type="InterPro" id="IPR050114">
    <property type="entry name" value="UPF0173_UPF0282_UlaG_hydrolase"/>
</dbReference>
<dbReference type="Gene3D" id="3.60.15.10">
    <property type="entry name" value="Ribonuclease Z/Hydroxyacylglutathione hydrolase-like"/>
    <property type="match status" value="1"/>
</dbReference>
<dbReference type="InterPro" id="IPR036866">
    <property type="entry name" value="RibonucZ/Hydroxyglut_hydro"/>
</dbReference>
<evidence type="ECO:0000313" key="2">
    <source>
        <dbReference type="Proteomes" id="UP000249185"/>
    </source>
</evidence>
<name>A0A2W5N1D6_RHOSU</name>
<keyword evidence="1" id="KW-0378">Hydrolase</keyword>
<protein>
    <submittedName>
        <fullName evidence="1">MBL fold metallo-hydrolase</fullName>
    </submittedName>
</protein>
<dbReference type="Proteomes" id="UP000249185">
    <property type="component" value="Unassembled WGS sequence"/>
</dbReference>
<comment type="caution">
    <text evidence="1">The sequence shown here is derived from an EMBL/GenBank/DDBJ whole genome shotgun (WGS) entry which is preliminary data.</text>
</comment>
<evidence type="ECO:0000313" key="1">
    <source>
        <dbReference type="EMBL" id="PZQ47262.1"/>
    </source>
</evidence>
<dbReference type="PANTHER" id="PTHR43546:SF3">
    <property type="entry name" value="UPF0173 METAL-DEPENDENT HYDROLASE MJ1163"/>
    <property type="match status" value="1"/>
</dbReference>
<dbReference type="EMBL" id="QFPW01000017">
    <property type="protein sequence ID" value="PZQ47262.1"/>
    <property type="molecule type" value="Genomic_DNA"/>
</dbReference>
<dbReference type="AlphaFoldDB" id="A0A2W5N1D6"/>
<accession>A0A2W5N1D6</accession>
<dbReference type="GO" id="GO:0016787">
    <property type="term" value="F:hydrolase activity"/>
    <property type="evidence" value="ECO:0007669"/>
    <property type="project" value="UniProtKB-KW"/>
</dbReference>
<proteinExistence type="predicted"/>
<organism evidence="1 2">
    <name type="scientific">Rhodovulum sulfidophilum</name>
    <name type="common">Rhodobacter sulfidophilus</name>
    <dbReference type="NCBI Taxonomy" id="35806"/>
    <lineage>
        <taxon>Bacteria</taxon>
        <taxon>Pseudomonadati</taxon>
        <taxon>Pseudomonadota</taxon>
        <taxon>Alphaproteobacteria</taxon>
        <taxon>Rhodobacterales</taxon>
        <taxon>Paracoccaceae</taxon>
        <taxon>Rhodovulum</taxon>
    </lineage>
</organism>
<dbReference type="PANTHER" id="PTHR43546">
    <property type="entry name" value="UPF0173 METAL-DEPENDENT HYDROLASE MJ1163-RELATED"/>
    <property type="match status" value="1"/>
</dbReference>
<dbReference type="SUPFAM" id="SSF56281">
    <property type="entry name" value="Metallo-hydrolase/oxidoreductase"/>
    <property type="match status" value="1"/>
</dbReference>
<sequence>MKMANTRKPGPIRALTAAVLGGVLLNAAGLLGPNGVVAQPAQVAASGFRAESGDILVRPVQQMSVVIETPGGVIYTDPTGGADRYAAHPRPDLILISHEHDEHYDARTLEELVGPGTRIVVPPYIMERLPRSLRGNAIPLANGTGSELAAMRVEAIPAYGLGGEAARWHPRGRGNAYVVTVDGRRLYIGGSTEGVPEMLELRGIDIAFLPLYPPYALGPEEAARVASVMRPKSIYIYQYDSLRSRDEFARRIGGLERPPRVVAPDIP</sequence>
<dbReference type="Pfam" id="PF13483">
    <property type="entry name" value="Lactamase_B_3"/>
    <property type="match status" value="1"/>
</dbReference>
<gene>
    <name evidence="1" type="ORF">DI556_17450</name>
</gene>